<gene>
    <name evidence="1" type="ORF">BN1232_04565</name>
    <name evidence="2" type="ORF">MJO58_20925</name>
</gene>
<accession>A0A0E4CQ17</accession>
<evidence type="ECO:0000313" key="4">
    <source>
        <dbReference type="Proteomes" id="UP001055171"/>
    </source>
</evidence>
<dbReference type="Proteomes" id="UP001055171">
    <property type="component" value="Chromosome"/>
</dbReference>
<protein>
    <submittedName>
        <fullName evidence="1">Uncharacterized protein</fullName>
    </submittedName>
</protein>
<sequence length="73" mass="8416">MKIWVQLEGHDEDDEYPDDATYEVLTGGVLKINSGNDIHLYGPAYWQEVTIDTRPAAAHDEQAERLDDELKWQ</sequence>
<evidence type="ECO:0000313" key="3">
    <source>
        <dbReference type="Proteomes" id="UP000199251"/>
    </source>
</evidence>
<dbReference type="EMBL" id="CTEE01000001">
    <property type="protein sequence ID" value="CQD19462.1"/>
    <property type="molecule type" value="Genomic_DNA"/>
</dbReference>
<keyword evidence="4" id="KW-1185">Reference proteome</keyword>
<organism evidence="1 3">
    <name type="scientific">Mycobacterium lentiflavum</name>
    <dbReference type="NCBI Taxonomy" id="141349"/>
    <lineage>
        <taxon>Bacteria</taxon>
        <taxon>Bacillati</taxon>
        <taxon>Actinomycetota</taxon>
        <taxon>Actinomycetes</taxon>
        <taxon>Mycobacteriales</taxon>
        <taxon>Mycobacteriaceae</taxon>
        <taxon>Mycobacterium</taxon>
        <taxon>Mycobacterium simiae complex</taxon>
    </lineage>
</organism>
<dbReference type="EMBL" id="CP092423">
    <property type="protein sequence ID" value="ULP41312.1"/>
    <property type="molecule type" value="Genomic_DNA"/>
</dbReference>
<evidence type="ECO:0000313" key="2">
    <source>
        <dbReference type="EMBL" id="ULP41312.1"/>
    </source>
</evidence>
<name>A0A0E4CQ17_MYCLN</name>
<dbReference type="OrthoDB" id="4737695at2"/>
<proteinExistence type="predicted"/>
<reference evidence="1 3" key="1">
    <citation type="submission" date="2015-03" db="EMBL/GenBank/DDBJ databases">
        <authorList>
            <person name="Urmite Genomes"/>
        </authorList>
    </citation>
    <scope>NUCLEOTIDE SEQUENCE [LARGE SCALE GENOMIC DNA]</scope>
    <source>
        <strain evidence="1 3">CSUR P1491</strain>
    </source>
</reference>
<reference evidence="2" key="2">
    <citation type="submission" date="2022-08" db="EMBL/GenBank/DDBJ databases">
        <title>Complete genome sequence of 14 non-tuberculosis mycobacteria type-strains.</title>
        <authorList>
            <person name="Igarashi Y."/>
            <person name="Osugi A."/>
            <person name="Mitarai S."/>
        </authorList>
    </citation>
    <scope>NUCLEOTIDE SEQUENCE</scope>
    <source>
        <strain evidence="2">ATCC 51985</strain>
    </source>
</reference>
<dbReference type="AlphaFoldDB" id="A0A0E4CQ17"/>
<dbReference type="Proteomes" id="UP000199251">
    <property type="component" value="Unassembled WGS sequence"/>
</dbReference>
<evidence type="ECO:0000313" key="1">
    <source>
        <dbReference type="EMBL" id="CQD19462.1"/>
    </source>
</evidence>
<dbReference type="RefSeq" id="WP_090605482.1">
    <property type="nucleotide sequence ID" value="NZ_CP092423.2"/>
</dbReference>